<dbReference type="AlphaFoldDB" id="A0A2W4W985"/>
<proteinExistence type="predicted"/>
<comment type="caution">
    <text evidence="1">The sequence shown here is derived from an EMBL/GenBank/DDBJ whole genome shotgun (WGS) entry which is preliminary data.</text>
</comment>
<dbReference type="EMBL" id="QBMC01000089">
    <property type="protein sequence ID" value="PZO15718.1"/>
    <property type="molecule type" value="Genomic_DNA"/>
</dbReference>
<protein>
    <submittedName>
        <fullName evidence="1">Uncharacterized protein</fullName>
    </submittedName>
</protein>
<name>A0A2W4W985_9CYAN</name>
<reference evidence="1 2" key="2">
    <citation type="submission" date="2018-06" db="EMBL/GenBank/DDBJ databases">
        <title>Metagenomic assembly of (sub)arctic Cyanobacteria and their associated microbiome from non-axenic cultures.</title>
        <authorList>
            <person name="Baurain D."/>
        </authorList>
    </citation>
    <scope>NUCLEOTIDE SEQUENCE [LARGE SCALE GENOMIC DNA]</scope>
    <source>
        <strain evidence="1">ULC129bin1</strain>
    </source>
</reference>
<sequence length="92" mass="10276">MFEADLPIALKILFKRLVNAYLNGYWIEDDTQSVEPDTYRPAPATTPAMLAAAQLRQQKRQQPTSTSEADTHIVDAETADAIRRIQSRVACA</sequence>
<evidence type="ECO:0000313" key="2">
    <source>
        <dbReference type="Proteomes" id="UP000249354"/>
    </source>
</evidence>
<organism evidence="1 2">
    <name type="scientific">Leptolyngbya foveolarum</name>
    <dbReference type="NCBI Taxonomy" id="47253"/>
    <lineage>
        <taxon>Bacteria</taxon>
        <taxon>Bacillati</taxon>
        <taxon>Cyanobacteriota</taxon>
        <taxon>Cyanophyceae</taxon>
        <taxon>Leptolyngbyales</taxon>
        <taxon>Leptolyngbyaceae</taxon>
        <taxon>Leptolyngbya group</taxon>
        <taxon>Leptolyngbya</taxon>
    </lineage>
</organism>
<reference evidence="2" key="1">
    <citation type="submission" date="2018-04" db="EMBL/GenBank/DDBJ databases">
        <authorList>
            <person name="Cornet L."/>
        </authorList>
    </citation>
    <scope>NUCLEOTIDE SEQUENCE [LARGE SCALE GENOMIC DNA]</scope>
</reference>
<gene>
    <name evidence="1" type="ORF">DCF25_13265</name>
</gene>
<accession>A0A2W4W985</accession>
<dbReference type="Proteomes" id="UP000249354">
    <property type="component" value="Unassembled WGS sequence"/>
</dbReference>
<evidence type="ECO:0000313" key="1">
    <source>
        <dbReference type="EMBL" id="PZO15718.1"/>
    </source>
</evidence>